<evidence type="ECO:0000313" key="2">
    <source>
        <dbReference type="EMBL" id="KAF7349528.1"/>
    </source>
</evidence>
<feature type="compositionally biased region" description="Low complexity" evidence="1">
    <location>
        <begin position="130"/>
        <end position="139"/>
    </location>
</feature>
<keyword evidence="3" id="KW-1185">Reference proteome</keyword>
<feature type="region of interest" description="Disordered" evidence="1">
    <location>
        <begin position="537"/>
        <end position="643"/>
    </location>
</feature>
<gene>
    <name evidence="2" type="ORF">MSAN_01743200</name>
</gene>
<name>A0A8H7CW50_9AGAR</name>
<comment type="caution">
    <text evidence="2">The sequence shown here is derived from an EMBL/GenBank/DDBJ whole genome shotgun (WGS) entry which is preliminary data.</text>
</comment>
<evidence type="ECO:0000256" key="1">
    <source>
        <dbReference type="SAM" id="MobiDB-lite"/>
    </source>
</evidence>
<feature type="compositionally biased region" description="Basic residues" evidence="1">
    <location>
        <begin position="739"/>
        <end position="751"/>
    </location>
</feature>
<protein>
    <submittedName>
        <fullName evidence="2">Uncharacterized protein</fullName>
    </submittedName>
</protein>
<accession>A0A8H7CW50</accession>
<evidence type="ECO:0000313" key="3">
    <source>
        <dbReference type="Proteomes" id="UP000623467"/>
    </source>
</evidence>
<feature type="compositionally biased region" description="Acidic residues" evidence="1">
    <location>
        <begin position="140"/>
        <end position="156"/>
    </location>
</feature>
<feature type="compositionally biased region" description="Low complexity" evidence="1">
    <location>
        <begin position="548"/>
        <end position="557"/>
    </location>
</feature>
<feature type="region of interest" description="Disordered" evidence="1">
    <location>
        <begin position="825"/>
        <end position="929"/>
    </location>
</feature>
<feature type="compositionally biased region" description="Polar residues" evidence="1">
    <location>
        <begin position="329"/>
        <end position="354"/>
    </location>
</feature>
<feature type="compositionally biased region" description="Low complexity" evidence="1">
    <location>
        <begin position="598"/>
        <end position="607"/>
    </location>
</feature>
<organism evidence="2 3">
    <name type="scientific">Mycena sanguinolenta</name>
    <dbReference type="NCBI Taxonomy" id="230812"/>
    <lineage>
        <taxon>Eukaryota</taxon>
        <taxon>Fungi</taxon>
        <taxon>Dikarya</taxon>
        <taxon>Basidiomycota</taxon>
        <taxon>Agaricomycotina</taxon>
        <taxon>Agaricomycetes</taxon>
        <taxon>Agaricomycetidae</taxon>
        <taxon>Agaricales</taxon>
        <taxon>Marasmiineae</taxon>
        <taxon>Mycenaceae</taxon>
        <taxon>Mycena</taxon>
    </lineage>
</organism>
<feature type="region of interest" description="Disordered" evidence="1">
    <location>
        <begin position="323"/>
        <end position="375"/>
    </location>
</feature>
<dbReference type="EMBL" id="JACAZH010000016">
    <property type="protein sequence ID" value="KAF7349528.1"/>
    <property type="molecule type" value="Genomic_DNA"/>
</dbReference>
<feature type="compositionally biased region" description="Pro residues" evidence="1">
    <location>
        <begin position="627"/>
        <end position="638"/>
    </location>
</feature>
<feature type="region of interest" description="Disordered" evidence="1">
    <location>
        <begin position="60"/>
        <end position="87"/>
    </location>
</feature>
<proteinExistence type="predicted"/>
<sequence>MGGRKRGAQTKWNTEQLEFFLGQYPTFEAAQRSTKLQEFWPKVEREYFVLWPEEDALGIVVPEDDGSGDAPPAMSKEDAKRLGEATAMRKKVEIFQKRNKRLIDDAVKAKLAKQKKKAEEGSGSDHDESSSGGDESSSSSDDDSSSSSDDDDSSSCDDERNSGSDEVGCSQNTPKPKLDSKARAKIMRIRRKIVQKLWSKASAAEKATVREIYTQQEAHIVDDIFDTPIEERTPEQIQSALDELPGIVAEFHAGIYTMTGWLGVTVLGGPTPEDGGAVTQKTYCSGTSPGGLTLAESIQDWENVIRGVGQWLKRCNSREVRQRRALSAQPMTSNSSVPASTISESSLDKSTAPPTRTEKNGLPKKPTKKALKESRAAKRASLAIAKRATEASAAVTQAVAAAELGFEKDQDGVLDDLLRIDDQEPVHHGGAGMAPSWLNDGDIPFDPTLCSTVTPIVSAPTPPDLGTTTAPRNNNPIIQAFGALAPVPERASFQSLESSVRGFVYNPSTPSLTPPVVTPPRTTAGMSPPSTTVVTTPYATSPVPPARPATTTAATTPPSTPLAPPPLTTSRTTSPVPPTRPVTTTVPAIPPSTPPVPLASTTPHTTPSVPPAKTMVATTPRSMPPASTNPPTTPPVPPAKTAAVATPCSMPPVPPALTTPLITPPVLPARTTAATTPRLTPSMPPASTTPCTTPPVPLAATPPVPVLSATAFPESRPLCNAPVEPTALRTTKAPGGRGGGRRGGNRGRGSRSGRPATARDEGFTFLQTYDESGQAIPLSLDTLLPGPSLHEVQQVRNREKARDKAAEAARAEAAWRQSLVHNPAGGADLVILPPLKPRRKDTEDTSLELPEGSKRVRKPAASREMPVPLSARPIPGAADARQAQLDQELLKKLQGGKQGNETKKRKHRNDLENSGADVESTAPVAKKRR</sequence>
<feature type="compositionally biased region" description="Pro residues" evidence="1">
    <location>
        <begin position="558"/>
        <end position="567"/>
    </location>
</feature>
<reference evidence="2" key="1">
    <citation type="submission" date="2020-05" db="EMBL/GenBank/DDBJ databases">
        <title>Mycena genomes resolve the evolution of fungal bioluminescence.</title>
        <authorList>
            <person name="Tsai I.J."/>
        </authorList>
    </citation>
    <scope>NUCLEOTIDE SEQUENCE</scope>
    <source>
        <strain evidence="2">160909Yilan</strain>
    </source>
</reference>
<dbReference type="Proteomes" id="UP000623467">
    <property type="component" value="Unassembled WGS sequence"/>
</dbReference>
<dbReference type="OrthoDB" id="3070622at2759"/>
<feature type="region of interest" description="Disordered" evidence="1">
    <location>
        <begin position="728"/>
        <end position="759"/>
    </location>
</feature>
<feature type="region of interest" description="Disordered" evidence="1">
    <location>
        <begin position="110"/>
        <end position="183"/>
    </location>
</feature>
<feature type="compositionally biased region" description="Pro residues" evidence="1">
    <location>
        <begin position="588"/>
        <end position="597"/>
    </location>
</feature>
<dbReference type="AlphaFoldDB" id="A0A8H7CW50"/>
<feature type="compositionally biased region" description="Basic and acidic residues" evidence="1">
    <location>
        <begin position="117"/>
        <end position="129"/>
    </location>
</feature>